<keyword evidence="2" id="KW-0808">Transferase</keyword>
<dbReference type="InterPro" id="IPR052777">
    <property type="entry name" value="Acetyltransferase_Enz"/>
</dbReference>
<evidence type="ECO:0000313" key="2">
    <source>
        <dbReference type="EMBL" id="MFM9413533.1"/>
    </source>
</evidence>
<accession>A0ABW9GY54</accession>
<organism evidence="2 3">
    <name type="scientific">Peptococcus simiae</name>
    <dbReference type="NCBI Taxonomy" id="1643805"/>
    <lineage>
        <taxon>Bacteria</taxon>
        <taxon>Bacillati</taxon>
        <taxon>Bacillota</taxon>
        <taxon>Clostridia</taxon>
        <taxon>Eubacteriales</taxon>
        <taxon>Peptococcaceae</taxon>
        <taxon>Peptococcus</taxon>
    </lineage>
</organism>
<dbReference type="Pfam" id="PF00583">
    <property type="entry name" value="Acetyltransf_1"/>
    <property type="match status" value="1"/>
</dbReference>
<dbReference type="InterPro" id="IPR016181">
    <property type="entry name" value="Acyl_CoA_acyltransferase"/>
</dbReference>
<reference evidence="2 3" key="1">
    <citation type="journal article" date="2016" name="Int. J. Syst. Evol. Microbiol.">
        <title>Peptococcus simiae sp. nov., isolated from rhesus macaque faeces and emended description of the genus Peptococcus.</title>
        <authorList>
            <person name="Shkoporov A.N."/>
            <person name="Efimov B.A."/>
            <person name="Kondova I."/>
            <person name="Ouwerling B."/>
            <person name="Chaplin A.V."/>
            <person name="Shcherbakova V.A."/>
            <person name="Langermans J.A.M."/>
        </authorList>
    </citation>
    <scope>NUCLEOTIDE SEQUENCE [LARGE SCALE GENOMIC DNA]</scope>
    <source>
        <strain evidence="2 3">M108</strain>
    </source>
</reference>
<keyword evidence="2" id="KW-0012">Acyltransferase</keyword>
<dbReference type="EC" id="2.3.-.-" evidence="2"/>
<name>A0ABW9GY54_9FIRM</name>
<dbReference type="RefSeq" id="WP_408977152.1">
    <property type="nucleotide sequence ID" value="NZ_JBJUVG010000004.1"/>
</dbReference>
<dbReference type="Proteomes" id="UP001631949">
    <property type="component" value="Unassembled WGS sequence"/>
</dbReference>
<proteinExistence type="predicted"/>
<keyword evidence="3" id="KW-1185">Reference proteome</keyword>
<dbReference type="CDD" id="cd04301">
    <property type="entry name" value="NAT_SF"/>
    <property type="match status" value="1"/>
</dbReference>
<dbReference type="Gene3D" id="3.40.630.30">
    <property type="match status" value="1"/>
</dbReference>
<dbReference type="InterPro" id="IPR000182">
    <property type="entry name" value="GNAT_dom"/>
</dbReference>
<dbReference type="PANTHER" id="PTHR43305:SF1">
    <property type="entry name" value="FAMILY N-ACETYLTRANSFERASE, PUTATIVE (AFU_ORTHOLOGUE AFUA_2G01380)-RELATED"/>
    <property type="match status" value="1"/>
</dbReference>
<protein>
    <submittedName>
        <fullName evidence="2">GNAT family N-acetyltransferase</fullName>
        <ecNumber evidence="2">2.3.-.-</ecNumber>
    </submittedName>
</protein>
<gene>
    <name evidence="2" type="ORF">ACKQTC_04040</name>
</gene>
<dbReference type="PANTHER" id="PTHR43305">
    <property type="entry name" value="FAMILY N-ACETYLTRANSFERASE, PUTATIVE (AFU_ORTHOLOGUE AFUA_2G01380)-RELATED"/>
    <property type="match status" value="1"/>
</dbReference>
<comment type="caution">
    <text evidence="2">The sequence shown here is derived from an EMBL/GenBank/DDBJ whole genome shotgun (WGS) entry which is preliminary data.</text>
</comment>
<dbReference type="SUPFAM" id="SSF55729">
    <property type="entry name" value="Acyl-CoA N-acyltransferases (Nat)"/>
    <property type="match status" value="1"/>
</dbReference>
<evidence type="ECO:0000313" key="3">
    <source>
        <dbReference type="Proteomes" id="UP001631949"/>
    </source>
</evidence>
<feature type="domain" description="N-acetyltransferase" evidence="1">
    <location>
        <begin position="13"/>
        <end position="161"/>
    </location>
</feature>
<dbReference type="EMBL" id="JBJUVG010000004">
    <property type="protein sequence ID" value="MFM9413533.1"/>
    <property type="molecule type" value="Genomic_DNA"/>
</dbReference>
<evidence type="ECO:0000259" key="1">
    <source>
        <dbReference type="PROSITE" id="PS51186"/>
    </source>
</evidence>
<dbReference type="GO" id="GO:0016746">
    <property type="term" value="F:acyltransferase activity"/>
    <property type="evidence" value="ECO:0007669"/>
    <property type="project" value="UniProtKB-KW"/>
</dbReference>
<dbReference type="PROSITE" id="PS51186">
    <property type="entry name" value="GNAT"/>
    <property type="match status" value="1"/>
</dbReference>
<sequence>MAVSIKLAYQDKDDLGQLFKEYTNSILAQGEEVADCLAAQHYDDEINALEDKYGLPEGRLYIAWLDNQAAGCIALRKMDDDYCEMKRLYVRPGHRGRQIGRNLVDQVITDAKGIGYKHMRLDTFPFMDAALGLYKQYGFYEIDRYYDNPTATAIFMQLDLRS</sequence>